<dbReference type="NCBIfam" id="NF045723">
    <property type="entry name" value="memb_anch_TmcC"/>
    <property type="match status" value="1"/>
</dbReference>
<keyword evidence="1" id="KW-0472">Membrane</keyword>
<evidence type="ECO:0000313" key="2">
    <source>
        <dbReference type="EMBL" id="EPR40430.1"/>
    </source>
</evidence>
<accession>S7TUI6</accession>
<feature type="transmembrane region" description="Helical" evidence="1">
    <location>
        <begin position="170"/>
        <end position="188"/>
    </location>
</feature>
<dbReference type="EMBL" id="ATHJ01000083">
    <property type="protein sequence ID" value="EPR40430.1"/>
    <property type="molecule type" value="Genomic_DNA"/>
</dbReference>
<dbReference type="InterPro" id="IPR036197">
    <property type="entry name" value="NarG-like_sf"/>
</dbReference>
<dbReference type="PATRIC" id="fig|1121405.3.peg.2018"/>
<gene>
    <name evidence="2" type="ORF">dsmv_0155</name>
</gene>
<proteinExistence type="predicted"/>
<organism evidence="2 3">
    <name type="scientific">Desulfococcus multivorans DSM 2059</name>
    <dbReference type="NCBI Taxonomy" id="1121405"/>
    <lineage>
        <taxon>Bacteria</taxon>
        <taxon>Pseudomonadati</taxon>
        <taxon>Thermodesulfobacteriota</taxon>
        <taxon>Desulfobacteria</taxon>
        <taxon>Desulfobacterales</taxon>
        <taxon>Desulfococcaceae</taxon>
        <taxon>Desulfococcus</taxon>
    </lineage>
</organism>
<evidence type="ECO:0008006" key="4">
    <source>
        <dbReference type="Google" id="ProtNLM"/>
    </source>
</evidence>
<dbReference type="Gene3D" id="1.20.950.20">
    <property type="entry name" value="Transmembrane di-heme cytochromes, Chain C"/>
    <property type="match status" value="1"/>
</dbReference>
<feature type="transmembrane region" description="Helical" evidence="1">
    <location>
        <begin position="146"/>
        <end position="164"/>
    </location>
</feature>
<keyword evidence="3" id="KW-1185">Reference proteome</keyword>
<reference evidence="2 3" key="1">
    <citation type="journal article" date="2013" name="Genome Announc.">
        <title>Draft genome sequences for three mercury-methylating, sulfate-reducing bacteria.</title>
        <authorList>
            <person name="Brown S.D."/>
            <person name="Hurt R.A.Jr."/>
            <person name="Gilmour C.C."/>
            <person name="Elias D.A."/>
        </authorList>
    </citation>
    <scope>NUCLEOTIDE SEQUENCE [LARGE SCALE GENOMIC DNA]</scope>
    <source>
        <strain evidence="2 3">DSM 2059</strain>
    </source>
</reference>
<evidence type="ECO:0000313" key="3">
    <source>
        <dbReference type="Proteomes" id="UP000014977"/>
    </source>
</evidence>
<feature type="transmembrane region" description="Helical" evidence="1">
    <location>
        <begin position="12"/>
        <end position="29"/>
    </location>
</feature>
<dbReference type="STRING" id="897.B2D07_03850"/>
<sequence length="219" mass="25382">MHTLYNFVSGPLAWLAFIVFIGGSIYKIVTMARLAKKKDSAVYEYWDTGFALRSIAHWSIPFATVNWRKNPIMTLVTFAFHISLIAVPLFLCAHALLWKEVFDINWWYIPDGMADVMTLIVIGACFYFAGRRILRPDVKYLTSTSDYLLLLMVVMPFFTGFWAYHQWPGYRMMFILHMLSGEFVLAAIPFTRLSHMLYAVFTRGYIGSEFGAVRHAKDW</sequence>
<keyword evidence="1" id="KW-0812">Transmembrane</keyword>
<comment type="caution">
    <text evidence="2">The sequence shown here is derived from an EMBL/GenBank/DDBJ whole genome shotgun (WGS) entry which is preliminary data.</text>
</comment>
<feature type="transmembrane region" description="Helical" evidence="1">
    <location>
        <begin position="116"/>
        <end position="134"/>
    </location>
</feature>
<evidence type="ECO:0000256" key="1">
    <source>
        <dbReference type="SAM" id="Phobius"/>
    </source>
</evidence>
<dbReference type="AlphaFoldDB" id="S7TUI6"/>
<dbReference type="OrthoDB" id="5450521at2"/>
<feature type="transmembrane region" description="Helical" evidence="1">
    <location>
        <begin position="72"/>
        <end position="96"/>
    </location>
</feature>
<dbReference type="SUPFAM" id="SSF103501">
    <property type="entry name" value="Respiratory nitrate reductase 1 gamma chain"/>
    <property type="match status" value="1"/>
</dbReference>
<dbReference type="RefSeq" id="WP_020876344.1">
    <property type="nucleotide sequence ID" value="NZ_ATHJ01000083.1"/>
</dbReference>
<dbReference type="Proteomes" id="UP000014977">
    <property type="component" value="Unassembled WGS sequence"/>
</dbReference>
<keyword evidence="1" id="KW-1133">Transmembrane helix</keyword>
<name>S7TUI6_DESML</name>
<dbReference type="eggNOG" id="COG2181">
    <property type="taxonomic scope" value="Bacteria"/>
</dbReference>
<protein>
    <recommendedName>
        <fullName evidence="4">Nitrate reductase gamma subunit</fullName>
    </recommendedName>
</protein>